<dbReference type="GO" id="GO:0005634">
    <property type="term" value="C:nucleus"/>
    <property type="evidence" value="ECO:0007669"/>
    <property type="project" value="TreeGrafter"/>
</dbReference>
<dbReference type="FunFam" id="2.30.30.190:FF:000013">
    <property type="entry name" value="Tubulin-folding cofactor B"/>
    <property type="match status" value="1"/>
</dbReference>
<dbReference type="GO" id="GO:0007023">
    <property type="term" value="P:post-chaperonin tubulin folding pathway"/>
    <property type="evidence" value="ECO:0007669"/>
    <property type="project" value="InterPro"/>
</dbReference>
<dbReference type="GO" id="GO:0007021">
    <property type="term" value="P:tubulin complex assembly"/>
    <property type="evidence" value="ECO:0007669"/>
    <property type="project" value="InterPro"/>
</dbReference>
<dbReference type="InterPro" id="IPR029071">
    <property type="entry name" value="Ubiquitin-like_domsf"/>
</dbReference>
<dbReference type="PROSITE" id="PS50245">
    <property type="entry name" value="CAP_GLY_2"/>
    <property type="match status" value="1"/>
</dbReference>
<dbReference type="GO" id="GO:0051010">
    <property type="term" value="F:microtubule plus-end binding"/>
    <property type="evidence" value="ECO:0007669"/>
    <property type="project" value="TreeGrafter"/>
</dbReference>
<dbReference type="CDD" id="cd01789">
    <property type="entry name" value="Ubl_TBCB"/>
    <property type="match status" value="1"/>
</dbReference>
<name>A0A6F9DV43_9ASCI</name>
<dbReference type="Pfam" id="PF14560">
    <property type="entry name" value="Ubiquitin_2"/>
    <property type="match status" value="1"/>
</dbReference>
<feature type="domain" description="CAP-Gly" evidence="5">
    <location>
        <begin position="183"/>
        <end position="225"/>
    </location>
</feature>
<dbReference type="SMART" id="SM01052">
    <property type="entry name" value="CAP_GLY"/>
    <property type="match status" value="1"/>
</dbReference>
<keyword evidence="2" id="KW-0963">Cytoplasm</keyword>
<accession>A0A6F9DV43</accession>
<dbReference type="Gene3D" id="3.10.20.90">
    <property type="entry name" value="Phosphatidylinositol 3-kinase Catalytic Subunit, Chain A, domain 1"/>
    <property type="match status" value="1"/>
</dbReference>
<dbReference type="GO" id="GO:0043014">
    <property type="term" value="F:alpha-tubulin binding"/>
    <property type="evidence" value="ECO:0007669"/>
    <property type="project" value="InterPro"/>
</dbReference>
<organism evidence="6">
    <name type="scientific">Phallusia mammillata</name>
    <dbReference type="NCBI Taxonomy" id="59560"/>
    <lineage>
        <taxon>Eukaryota</taxon>
        <taxon>Metazoa</taxon>
        <taxon>Chordata</taxon>
        <taxon>Tunicata</taxon>
        <taxon>Ascidiacea</taxon>
        <taxon>Phlebobranchia</taxon>
        <taxon>Ascidiidae</taxon>
        <taxon>Phallusia</taxon>
    </lineage>
</organism>
<evidence type="ECO:0000313" key="6">
    <source>
        <dbReference type="EMBL" id="CAB3266846.1"/>
    </source>
</evidence>
<dbReference type="Gene3D" id="2.30.30.190">
    <property type="entry name" value="CAP Gly-rich-like domain"/>
    <property type="match status" value="1"/>
</dbReference>
<dbReference type="GO" id="GO:0005829">
    <property type="term" value="C:cytosol"/>
    <property type="evidence" value="ECO:0007669"/>
    <property type="project" value="UniProtKB-ARBA"/>
</dbReference>
<gene>
    <name evidence="6" type="primary">Tbcb</name>
</gene>
<evidence type="ECO:0000256" key="4">
    <source>
        <dbReference type="ARBA" id="ARBA00025779"/>
    </source>
</evidence>
<comment type="similarity">
    <text evidence="4">Belongs to the TBCB family.</text>
</comment>
<dbReference type="PANTHER" id="PTHR18916">
    <property type="entry name" value="DYNACTIN 1-RELATED MICROTUBULE-BINDING"/>
    <property type="match status" value="1"/>
</dbReference>
<dbReference type="InterPro" id="IPR000626">
    <property type="entry name" value="Ubiquitin-like_dom"/>
</dbReference>
<comment type="subcellular location">
    <subcellularLocation>
        <location evidence="1">Cytoplasm</location>
    </subcellularLocation>
</comment>
<dbReference type="PANTHER" id="PTHR18916:SF85">
    <property type="entry name" value="TUBULIN-FOLDING COFACTOR B"/>
    <property type="match status" value="1"/>
</dbReference>
<dbReference type="GO" id="GO:0005938">
    <property type="term" value="C:cell cortex"/>
    <property type="evidence" value="ECO:0007669"/>
    <property type="project" value="TreeGrafter"/>
</dbReference>
<dbReference type="InterPro" id="IPR045172">
    <property type="entry name" value="TBCB_Ubl"/>
</dbReference>
<dbReference type="SUPFAM" id="SSF74924">
    <property type="entry name" value="Cap-Gly domain"/>
    <property type="match status" value="1"/>
</dbReference>
<protein>
    <submittedName>
        <fullName evidence="6">Tubulin-folding cofactor B</fullName>
    </submittedName>
</protein>
<dbReference type="AlphaFoldDB" id="A0A6F9DV43"/>
<dbReference type="Pfam" id="PF01302">
    <property type="entry name" value="CAP_GLY"/>
    <property type="match status" value="1"/>
</dbReference>
<proteinExistence type="evidence at transcript level"/>
<keyword evidence="3" id="KW-0143">Chaperone</keyword>
<reference evidence="6" key="1">
    <citation type="submission" date="2020-04" db="EMBL/GenBank/DDBJ databases">
        <authorList>
            <person name="Neveu A P."/>
        </authorList>
    </citation>
    <scope>NUCLEOTIDE SEQUENCE</scope>
    <source>
        <tissue evidence="6">Whole embryo</tissue>
    </source>
</reference>
<evidence type="ECO:0000259" key="5">
    <source>
        <dbReference type="PROSITE" id="PS50245"/>
    </source>
</evidence>
<dbReference type="GO" id="GO:0031122">
    <property type="term" value="P:cytoplasmic microtubule organization"/>
    <property type="evidence" value="ECO:0007669"/>
    <property type="project" value="TreeGrafter"/>
</dbReference>
<dbReference type="InterPro" id="IPR000938">
    <property type="entry name" value="CAP-Gly_domain"/>
</dbReference>
<dbReference type="EMBL" id="LR790984">
    <property type="protein sequence ID" value="CAB3266846.1"/>
    <property type="molecule type" value="mRNA"/>
</dbReference>
<dbReference type="GO" id="GO:0035371">
    <property type="term" value="C:microtubule plus-end"/>
    <property type="evidence" value="ECO:0007669"/>
    <property type="project" value="TreeGrafter"/>
</dbReference>
<dbReference type="InterPro" id="IPR036859">
    <property type="entry name" value="CAP-Gly_dom_sf"/>
</dbReference>
<dbReference type="SUPFAM" id="SSF54236">
    <property type="entry name" value="Ubiquitin-like"/>
    <property type="match status" value="1"/>
</dbReference>
<evidence type="ECO:0000256" key="1">
    <source>
        <dbReference type="ARBA" id="ARBA00004496"/>
    </source>
</evidence>
<evidence type="ECO:0000256" key="3">
    <source>
        <dbReference type="ARBA" id="ARBA00023186"/>
    </source>
</evidence>
<sequence>MDAYVKTSSAVHVRVSSNLNSFSYENKFDKSLTVDGLKRKLVLITGCPEQFMEIEVFSSDDKHLFNLNESERLIGSYQLDDGMRLNVVNKNPQSQENYTDVSQVEKYNMPDDEYNKKRNTVRSFLKQQKEGKYNPELEKQKQEQARQNAMINEEALKSISLNSRCEVTVPDQMIRRGTVRFIGETEFKPGIWIGIEYDEPYGKHNGTVKEVSYFSCQPGYGAFVAPKCVKCGDFPEMEIDDEDEM</sequence>
<evidence type="ECO:0000256" key="2">
    <source>
        <dbReference type="ARBA" id="ARBA00022490"/>
    </source>
</evidence>